<accession>A0A1R4FNA8</accession>
<reference evidence="2 3" key="1">
    <citation type="submission" date="2017-02" db="EMBL/GenBank/DDBJ databases">
        <authorList>
            <person name="Peterson S.W."/>
        </authorList>
    </citation>
    <scope>NUCLEOTIDE SEQUENCE [LARGE SCALE GENOMIC DNA]</scope>
    <source>
        <strain evidence="2 3">3F5N</strain>
    </source>
</reference>
<evidence type="ECO:0000313" key="3">
    <source>
        <dbReference type="Proteomes" id="UP000195766"/>
    </source>
</evidence>
<organism evidence="2 3">
    <name type="scientific">Brevundimonas diminuta 3F5N</name>
    <dbReference type="NCBI Taxonomy" id="1255603"/>
    <lineage>
        <taxon>Bacteria</taxon>
        <taxon>Pseudomonadati</taxon>
        <taxon>Pseudomonadota</taxon>
        <taxon>Alphaproteobacteria</taxon>
        <taxon>Caulobacterales</taxon>
        <taxon>Caulobacteraceae</taxon>
        <taxon>Brevundimonas</taxon>
    </lineage>
</organism>
<feature type="region of interest" description="Disordered" evidence="1">
    <location>
        <begin position="1"/>
        <end position="50"/>
    </location>
</feature>
<dbReference type="AlphaFoldDB" id="A0A1R4FNA8"/>
<protein>
    <submittedName>
        <fullName evidence="2">Uncharacterized protein</fullName>
    </submittedName>
</protein>
<sequence>MDRGKGHERPGVQMRGDRQTAAPGEASQPAGRRGRRSLYTNKGRGGAESI</sequence>
<gene>
    <name evidence="2" type="ORF">FM111_05905</name>
</gene>
<dbReference type="Proteomes" id="UP000195766">
    <property type="component" value="Unassembled WGS sequence"/>
</dbReference>
<feature type="compositionally biased region" description="Basic and acidic residues" evidence="1">
    <location>
        <begin position="1"/>
        <end position="18"/>
    </location>
</feature>
<dbReference type="EMBL" id="FUIE01000033">
    <property type="protein sequence ID" value="SJM57454.1"/>
    <property type="molecule type" value="Genomic_DNA"/>
</dbReference>
<evidence type="ECO:0000313" key="2">
    <source>
        <dbReference type="EMBL" id="SJM57454.1"/>
    </source>
</evidence>
<proteinExistence type="predicted"/>
<name>A0A1R4FNA8_BREDI</name>
<evidence type="ECO:0000256" key="1">
    <source>
        <dbReference type="SAM" id="MobiDB-lite"/>
    </source>
</evidence>